<reference evidence="3" key="1">
    <citation type="submission" date="2019-06" db="EMBL/GenBank/DDBJ databases">
        <authorList>
            <person name="Zheng W."/>
        </authorList>
    </citation>
    <scope>NUCLEOTIDE SEQUENCE</scope>
    <source>
        <strain evidence="3">QDHG01</strain>
    </source>
</reference>
<dbReference type="Proteomes" id="UP000785679">
    <property type="component" value="Unassembled WGS sequence"/>
</dbReference>
<protein>
    <recommendedName>
        <fullName evidence="5">Transmembrane protein</fullName>
    </recommendedName>
</protein>
<evidence type="ECO:0000256" key="2">
    <source>
        <dbReference type="SAM" id="SignalP"/>
    </source>
</evidence>
<sequence length="425" mass="49851">MITIVFLTFAISQVASKQQISQRQFEFTNMNDSLKQCYLKYSASNSLQFRCDYKNSSLSYLESKIEQGDEALSLIAMSWKEQKPIQINFSLFTWQQQREASIAYPYTEKYNYTRQGTVLIDFTATWTSQNVSSNILRYGGYYYKDRVYDIESLRYFGVDNLKYNGTEIVQFLFLKTKEYGTPVKGFEFLVLTFTIYKNYTVTLQRNILSPPGGMDVKTFKFLRKQYIYIAVNYQEGHQIQKYYDRFTWKEEQNIWGLQSAHSYSFNVGEDQVYILSSSNNDDESYSVVVEELFNTGDKSYYQSYTLDYFGSPYHTLHFTGQYLQIQNDSTTGFSLSRLCSYRQYLDIDSLKCVACTGKDAISIAPYATRCYTYAELPDYDARKNSWYKFNALYPGQNKYADPSTSIIFFPVQIVIYFSIFYIIML</sequence>
<evidence type="ECO:0000313" key="3">
    <source>
        <dbReference type="EMBL" id="TNV78382.1"/>
    </source>
</evidence>
<keyword evidence="1" id="KW-1133">Transmembrane helix</keyword>
<keyword evidence="2" id="KW-0732">Signal</keyword>
<name>A0A8J8NMM4_HALGN</name>
<proteinExistence type="predicted"/>
<gene>
    <name evidence="3" type="ORF">FGO68_gene15680</name>
</gene>
<keyword evidence="1" id="KW-0812">Transmembrane</keyword>
<dbReference type="AlphaFoldDB" id="A0A8J8NMM4"/>
<evidence type="ECO:0008006" key="5">
    <source>
        <dbReference type="Google" id="ProtNLM"/>
    </source>
</evidence>
<accession>A0A8J8NMM4</accession>
<evidence type="ECO:0000256" key="1">
    <source>
        <dbReference type="SAM" id="Phobius"/>
    </source>
</evidence>
<evidence type="ECO:0000313" key="4">
    <source>
        <dbReference type="Proteomes" id="UP000785679"/>
    </source>
</evidence>
<dbReference type="EMBL" id="RRYP01010443">
    <property type="protein sequence ID" value="TNV78382.1"/>
    <property type="molecule type" value="Genomic_DNA"/>
</dbReference>
<keyword evidence="4" id="KW-1185">Reference proteome</keyword>
<feature type="chain" id="PRO_5035257054" description="Transmembrane protein" evidence="2">
    <location>
        <begin position="17"/>
        <end position="425"/>
    </location>
</feature>
<feature type="signal peptide" evidence="2">
    <location>
        <begin position="1"/>
        <end position="16"/>
    </location>
</feature>
<comment type="caution">
    <text evidence="3">The sequence shown here is derived from an EMBL/GenBank/DDBJ whole genome shotgun (WGS) entry which is preliminary data.</text>
</comment>
<feature type="transmembrane region" description="Helical" evidence="1">
    <location>
        <begin position="406"/>
        <end position="424"/>
    </location>
</feature>
<organism evidence="3 4">
    <name type="scientific">Halteria grandinella</name>
    <dbReference type="NCBI Taxonomy" id="5974"/>
    <lineage>
        <taxon>Eukaryota</taxon>
        <taxon>Sar</taxon>
        <taxon>Alveolata</taxon>
        <taxon>Ciliophora</taxon>
        <taxon>Intramacronucleata</taxon>
        <taxon>Spirotrichea</taxon>
        <taxon>Stichotrichia</taxon>
        <taxon>Sporadotrichida</taxon>
        <taxon>Halteriidae</taxon>
        <taxon>Halteria</taxon>
    </lineage>
</organism>
<keyword evidence="1" id="KW-0472">Membrane</keyword>